<feature type="compositionally biased region" description="Basic and acidic residues" evidence="1">
    <location>
        <begin position="110"/>
        <end position="146"/>
    </location>
</feature>
<feature type="compositionally biased region" description="Basic and acidic residues" evidence="1">
    <location>
        <begin position="261"/>
        <end position="302"/>
    </location>
</feature>
<dbReference type="AlphaFoldDB" id="A0A1V6UFQ2"/>
<name>A0A1V6UFQ2_9EURO</name>
<dbReference type="InterPro" id="IPR038921">
    <property type="entry name" value="YOR389W-like"/>
</dbReference>
<dbReference type="STRING" id="36646.A0A1V6UFQ2"/>
<dbReference type="Proteomes" id="UP000191500">
    <property type="component" value="Unassembled WGS sequence"/>
</dbReference>
<evidence type="ECO:0000256" key="1">
    <source>
        <dbReference type="SAM" id="MobiDB-lite"/>
    </source>
</evidence>
<evidence type="ECO:0000313" key="4">
    <source>
        <dbReference type="Proteomes" id="UP000191500"/>
    </source>
</evidence>
<dbReference type="PANTHER" id="PTHR35204:SF1">
    <property type="entry name" value="ENTEROTOXIN"/>
    <property type="match status" value="1"/>
</dbReference>
<evidence type="ECO:0000256" key="2">
    <source>
        <dbReference type="SAM" id="SignalP"/>
    </source>
</evidence>
<reference evidence="4" key="1">
    <citation type="journal article" date="2017" name="Nat. Microbiol.">
        <title>Global analysis of biosynthetic gene clusters reveals vast potential of secondary metabolite production in Penicillium species.</title>
        <authorList>
            <person name="Nielsen J.C."/>
            <person name="Grijseels S."/>
            <person name="Prigent S."/>
            <person name="Ji B."/>
            <person name="Dainat J."/>
            <person name="Nielsen K.F."/>
            <person name="Frisvad J.C."/>
            <person name="Workman M."/>
            <person name="Nielsen J."/>
        </authorList>
    </citation>
    <scope>NUCLEOTIDE SEQUENCE [LARGE SCALE GENOMIC DNA]</scope>
    <source>
        <strain evidence="4">IBT 31321</strain>
    </source>
</reference>
<feature type="region of interest" description="Disordered" evidence="1">
    <location>
        <begin position="257"/>
        <end position="327"/>
    </location>
</feature>
<feature type="region of interest" description="Disordered" evidence="1">
    <location>
        <begin position="94"/>
        <end position="155"/>
    </location>
</feature>
<keyword evidence="2" id="KW-0732">Signal</keyword>
<gene>
    <name evidence="3" type="ORF">PENCOP_c010G05169</name>
</gene>
<dbReference type="PANTHER" id="PTHR35204">
    <property type="entry name" value="YALI0A21131P"/>
    <property type="match status" value="1"/>
</dbReference>
<keyword evidence="4" id="KW-1185">Reference proteome</keyword>
<dbReference type="EMBL" id="MDDG01000010">
    <property type="protein sequence ID" value="OQE37272.1"/>
    <property type="molecule type" value="Genomic_DNA"/>
</dbReference>
<organism evidence="3 4">
    <name type="scientific">Penicillium coprophilum</name>
    <dbReference type="NCBI Taxonomy" id="36646"/>
    <lineage>
        <taxon>Eukaryota</taxon>
        <taxon>Fungi</taxon>
        <taxon>Dikarya</taxon>
        <taxon>Ascomycota</taxon>
        <taxon>Pezizomycotina</taxon>
        <taxon>Eurotiomycetes</taxon>
        <taxon>Eurotiomycetidae</taxon>
        <taxon>Eurotiales</taxon>
        <taxon>Aspergillaceae</taxon>
        <taxon>Penicillium</taxon>
    </lineage>
</organism>
<sequence length="566" mass="62853">MRPHFLLPLFGAIGLSSVTSTAPNNVPGKNANHIFNVIQDSMRQWGSSLHHNGVSFFLASVPAGTQFYHGTSKASPVNGTEWLAFEPEHAMVFARPRRGPPPHLPPNDADTERQEGRHGELRKREDHDTDKKHHGPPDDHPPKAVDDNENENGYENANGYLHTYVAAKDLRLLYLDGMSAAKTSKGTLDSQDTVLFNGSFGDPPSRGGRESERARLACEMADNEWEGRIDGVLRMEAGFEIILCHFERDLTPIRITQVKQPSEEQRGAWENRKHGNRDSHRKEGDEKHHDGHKPKKEDDGRRHGPGGPGGPKGPPHGGPGNGPDSSRWMRAITARYNGIGGNRVSLNFNHFVTAFSHNVDLFQDNSTLPRLANLSANERAAIRADVTNLIQSHNPADSCEDWQTITDMIVTRYSKELSYFASDSIDSVKQLQSEIERVLSPFIDYSKRDDVAEIERCATQFLPPLPSKGGGIAAHAVHSVAHRICSALVETGKEQDLRSAVQIVQNLIGYLDWATWKECRGCAANEICVVPIWPMGTVQDYDSPRCKDASDPYDQGGESYWGKMHH</sequence>
<protein>
    <submittedName>
        <fullName evidence="3">Uncharacterized protein</fullName>
    </submittedName>
</protein>
<feature type="signal peptide" evidence="2">
    <location>
        <begin position="1"/>
        <end position="21"/>
    </location>
</feature>
<evidence type="ECO:0000313" key="3">
    <source>
        <dbReference type="EMBL" id="OQE37272.1"/>
    </source>
</evidence>
<comment type="caution">
    <text evidence="3">The sequence shown here is derived from an EMBL/GenBank/DDBJ whole genome shotgun (WGS) entry which is preliminary data.</text>
</comment>
<proteinExistence type="predicted"/>
<accession>A0A1V6UFQ2</accession>
<feature type="chain" id="PRO_5011986013" evidence="2">
    <location>
        <begin position="22"/>
        <end position="566"/>
    </location>
</feature>